<keyword evidence="2" id="KW-0255">Endonuclease</keyword>
<evidence type="ECO:0000259" key="1">
    <source>
        <dbReference type="Pfam" id="PF08722"/>
    </source>
</evidence>
<evidence type="ECO:0000313" key="3">
    <source>
        <dbReference type="Proteomes" id="UP000676325"/>
    </source>
</evidence>
<dbReference type="Pfam" id="PF08722">
    <property type="entry name" value="Tn7_TnsA-like_N"/>
    <property type="match status" value="1"/>
</dbReference>
<dbReference type="GO" id="GO:0004519">
    <property type="term" value="F:endonuclease activity"/>
    <property type="evidence" value="ECO:0007669"/>
    <property type="project" value="UniProtKB-KW"/>
</dbReference>
<protein>
    <submittedName>
        <fullName evidence="2">TnsA-like heteromeric transposase endonuclease subunit</fullName>
    </submittedName>
</protein>
<reference evidence="2" key="1">
    <citation type="submission" date="2021-04" db="EMBL/GenBank/DDBJ databases">
        <title>Genome based classification of Actinospica acidithermotolerans sp. nov., an actinobacterium isolated from an Indonesian hot spring.</title>
        <authorList>
            <person name="Kusuma A.B."/>
            <person name="Putra K.E."/>
            <person name="Nafisah S."/>
            <person name="Loh J."/>
            <person name="Nouioui I."/>
            <person name="Goodfellow M."/>
        </authorList>
    </citation>
    <scope>NUCLEOTIDE SEQUENCE</scope>
    <source>
        <strain evidence="2">MGRD01-02</strain>
    </source>
</reference>
<keyword evidence="2" id="KW-0540">Nuclease</keyword>
<dbReference type="NCBIfam" id="NF033179">
    <property type="entry name" value="TnsA_like_Actin"/>
    <property type="match status" value="1"/>
</dbReference>
<dbReference type="Proteomes" id="UP000676325">
    <property type="component" value="Unassembled WGS sequence"/>
</dbReference>
<dbReference type="RefSeq" id="WP_212520800.1">
    <property type="nucleotide sequence ID" value="NZ_JAGSOH010000094.1"/>
</dbReference>
<dbReference type="EMBL" id="JAGSOH010000094">
    <property type="protein sequence ID" value="MBR7829666.1"/>
    <property type="molecule type" value="Genomic_DNA"/>
</dbReference>
<keyword evidence="3" id="KW-1185">Reference proteome</keyword>
<accession>A0A941EDT6</accession>
<evidence type="ECO:0000313" key="2">
    <source>
        <dbReference type="EMBL" id="MBR7829666.1"/>
    </source>
</evidence>
<name>A0A941EDT6_9ACTN</name>
<gene>
    <name evidence="2" type="ORF">KDK95_25390</name>
</gene>
<proteinExistence type="predicted"/>
<dbReference type="AlphaFoldDB" id="A0A941EDT6"/>
<feature type="domain" description="TnsA endonuclease N-terminal" evidence="1">
    <location>
        <begin position="84"/>
        <end position="158"/>
    </location>
</feature>
<dbReference type="InterPro" id="IPR014833">
    <property type="entry name" value="TnsA_N"/>
</dbReference>
<keyword evidence="2" id="KW-0378">Hydrolase</keyword>
<dbReference type="InterPro" id="IPR048000">
    <property type="entry name" value="TnsA-like"/>
</dbReference>
<organism evidence="2 3">
    <name type="scientific">Actinospica acidithermotolerans</name>
    <dbReference type="NCBI Taxonomy" id="2828514"/>
    <lineage>
        <taxon>Bacteria</taxon>
        <taxon>Bacillati</taxon>
        <taxon>Actinomycetota</taxon>
        <taxon>Actinomycetes</taxon>
        <taxon>Catenulisporales</taxon>
        <taxon>Actinospicaceae</taxon>
        <taxon>Actinospica</taxon>
    </lineage>
</organism>
<sequence length="243" mass="26867">MPGRIAISSARIRAKDLLGAETIACEFTAAPLTGLLAAGPWRTFRWYFGQRHYSGSYWAATEKDLVIFESRLELASLLAADFDPGVSRIVAQPFLMTAQVDGIERRHVPDFLLLTGSGPLVVDVKPAAMLSKDEVAFALGWARAVVEDRGWRYEIWSEPSAARLENLRFLAGYRRSWLFDPVLLTRVQAGFEDGMTLGEAFGAGHQADARLVRPAVLHLLWSGSIVTDIDRPLSPTSIVRRAL</sequence>
<comment type="caution">
    <text evidence="2">The sequence shown here is derived from an EMBL/GenBank/DDBJ whole genome shotgun (WGS) entry which is preliminary data.</text>
</comment>